<proteinExistence type="predicted"/>
<feature type="signal peptide" evidence="2">
    <location>
        <begin position="1"/>
        <end position="18"/>
    </location>
</feature>
<gene>
    <name evidence="3" type="ORF">E1B28_007797</name>
</gene>
<reference evidence="3" key="1">
    <citation type="journal article" date="2021" name="Genome Biol. Evol.">
        <title>The assembled and annotated genome of the fairy-ring fungus Marasmius oreades.</title>
        <authorList>
            <person name="Hiltunen M."/>
            <person name="Ament-Velasquez S.L."/>
            <person name="Johannesson H."/>
        </authorList>
    </citation>
    <scope>NUCLEOTIDE SEQUENCE</scope>
    <source>
        <strain evidence="3">03SP1</strain>
    </source>
</reference>
<keyword evidence="2" id="KW-0732">Signal</keyword>
<dbReference type="AlphaFoldDB" id="A0A9P7UUE1"/>
<name>A0A9P7UUE1_9AGAR</name>
<dbReference type="EMBL" id="CM032184">
    <property type="protein sequence ID" value="KAG7094190.1"/>
    <property type="molecule type" value="Genomic_DNA"/>
</dbReference>
<feature type="region of interest" description="Disordered" evidence="1">
    <location>
        <begin position="117"/>
        <end position="136"/>
    </location>
</feature>
<accession>A0A9P7UUE1</accession>
<evidence type="ECO:0000256" key="1">
    <source>
        <dbReference type="SAM" id="MobiDB-lite"/>
    </source>
</evidence>
<comment type="caution">
    <text evidence="3">The sequence shown here is derived from an EMBL/GenBank/DDBJ whole genome shotgun (WGS) entry which is preliminary data.</text>
</comment>
<feature type="chain" id="PRO_5040473427" evidence="2">
    <location>
        <begin position="19"/>
        <end position="262"/>
    </location>
</feature>
<organism evidence="3 4">
    <name type="scientific">Marasmius oreades</name>
    <name type="common">fairy-ring Marasmius</name>
    <dbReference type="NCBI Taxonomy" id="181124"/>
    <lineage>
        <taxon>Eukaryota</taxon>
        <taxon>Fungi</taxon>
        <taxon>Dikarya</taxon>
        <taxon>Basidiomycota</taxon>
        <taxon>Agaricomycotina</taxon>
        <taxon>Agaricomycetes</taxon>
        <taxon>Agaricomycetidae</taxon>
        <taxon>Agaricales</taxon>
        <taxon>Marasmiineae</taxon>
        <taxon>Marasmiaceae</taxon>
        <taxon>Marasmius</taxon>
    </lineage>
</organism>
<sequence>MQLLHELGSLDLLSLVVATGVNLQVEISQIRVALSRWALLFDFFQTIASWLNGQGVDLEIIERFIDVQDRIQVNPSLDEETQSDLESWIIFNATRCEYKCPLTERVDASVAKLLGSEQNSESSSGPLSLAEPTSTPGTSIGIQSGCFRTVKLLCYDLETTMARYQKLKAESDICNMCSVTVYNLLGSTLLESCVPQPELLSILHTISDAVKMHSEKFPAHSFIGWGRRDKLLSWCESFPDGYAECTDLVKNQILPFGYVYGY</sequence>
<dbReference type="GeneID" id="66076873"/>
<keyword evidence="4" id="KW-1185">Reference proteome</keyword>
<evidence type="ECO:0000313" key="4">
    <source>
        <dbReference type="Proteomes" id="UP001049176"/>
    </source>
</evidence>
<protein>
    <submittedName>
        <fullName evidence="3">Uncharacterized protein</fullName>
    </submittedName>
</protein>
<dbReference type="KEGG" id="more:E1B28_007797"/>
<evidence type="ECO:0000256" key="2">
    <source>
        <dbReference type="SAM" id="SignalP"/>
    </source>
</evidence>
<evidence type="ECO:0000313" key="3">
    <source>
        <dbReference type="EMBL" id="KAG7094190.1"/>
    </source>
</evidence>
<dbReference type="RefSeq" id="XP_043010660.1">
    <property type="nucleotide sequence ID" value="XM_043152574.1"/>
</dbReference>
<dbReference type="Proteomes" id="UP001049176">
    <property type="component" value="Chromosome 4"/>
</dbReference>